<dbReference type="AlphaFoldDB" id="A0A5J4YRL4"/>
<sequence length="252" mass="26972">MYLPAFMGVAMAAKAISPEIPLLVLALLSTGAELLRASAALVPLARSVLQYESVLLYICFAALAALAAGAAVRVSPISSSAKNASTAAMCVLWQLLISSTLFPRNDGIVLYHTWSGEAVRLKALADLDIASPSFEALGLTSSPARGAMVECALTLLMLFSGFLMAGDCIYLRPELRHRVSRRQKRSFAALLLLLLALSAAPLAFQLLDLSKRNVFFLQVIYAMLCFEALIICQLADLSPAHPTSQSSAKKQN</sequence>
<organism evidence="2 3">
    <name type="scientific">Porphyridium purpureum</name>
    <name type="common">Red alga</name>
    <name type="synonym">Porphyridium cruentum</name>
    <dbReference type="NCBI Taxonomy" id="35688"/>
    <lineage>
        <taxon>Eukaryota</taxon>
        <taxon>Rhodophyta</taxon>
        <taxon>Bangiophyceae</taxon>
        <taxon>Porphyridiales</taxon>
        <taxon>Porphyridiaceae</taxon>
        <taxon>Porphyridium</taxon>
    </lineage>
</organism>
<protein>
    <submittedName>
        <fullName evidence="2">Uncharacterized protein</fullName>
    </submittedName>
</protein>
<gene>
    <name evidence="2" type="ORF">FVE85_9329</name>
</gene>
<feature type="transmembrane region" description="Helical" evidence="1">
    <location>
        <begin position="147"/>
        <end position="166"/>
    </location>
</feature>
<feature type="transmembrane region" description="Helical" evidence="1">
    <location>
        <begin position="55"/>
        <end position="72"/>
    </location>
</feature>
<reference evidence="3" key="1">
    <citation type="journal article" date="2019" name="Nat. Commun.">
        <title>Expansion of phycobilisome linker gene families in mesophilic red algae.</title>
        <authorList>
            <person name="Lee J."/>
            <person name="Kim D."/>
            <person name="Bhattacharya D."/>
            <person name="Yoon H.S."/>
        </authorList>
    </citation>
    <scope>NUCLEOTIDE SEQUENCE [LARGE SCALE GENOMIC DNA]</scope>
    <source>
        <strain evidence="3">CCMP 1328</strain>
    </source>
</reference>
<proteinExistence type="predicted"/>
<dbReference type="Proteomes" id="UP000324585">
    <property type="component" value="Unassembled WGS sequence"/>
</dbReference>
<name>A0A5J4YRL4_PORPP</name>
<feature type="transmembrane region" description="Helical" evidence="1">
    <location>
        <begin position="187"/>
        <end position="207"/>
    </location>
</feature>
<comment type="caution">
    <text evidence="2">The sequence shown here is derived from an EMBL/GenBank/DDBJ whole genome shotgun (WGS) entry which is preliminary data.</text>
</comment>
<keyword evidence="1" id="KW-0472">Membrane</keyword>
<keyword evidence="1" id="KW-0812">Transmembrane</keyword>
<accession>A0A5J4YRL4</accession>
<evidence type="ECO:0000313" key="2">
    <source>
        <dbReference type="EMBL" id="KAA8493057.1"/>
    </source>
</evidence>
<keyword evidence="1" id="KW-1133">Transmembrane helix</keyword>
<evidence type="ECO:0000256" key="1">
    <source>
        <dbReference type="SAM" id="Phobius"/>
    </source>
</evidence>
<evidence type="ECO:0000313" key="3">
    <source>
        <dbReference type="Proteomes" id="UP000324585"/>
    </source>
</evidence>
<keyword evidence="3" id="KW-1185">Reference proteome</keyword>
<feature type="transmembrane region" description="Helical" evidence="1">
    <location>
        <begin position="213"/>
        <end position="235"/>
    </location>
</feature>
<dbReference type="EMBL" id="VRMN01000008">
    <property type="protein sequence ID" value="KAA8493057.1"/>
    <property type="molecule type" value="Genomic_DNA"/>
</dbReference>